<dbReference type="InterPro" id="IPR001128">
    <property type="entry name" value="Cyt_P450"/>
</dbReference>
<keyword evidence="4 8" id="KW-0560">Oxidoreductase</keyword>
<dbReference type="PROSITE" id="PS00086">
    <property type="entry name" value="CYTOCHROME_P450"/>
    <property type="match status" value="1"/>
</dbReference>
<dbReference type="Gene3D" id="1.10.630.10">
    <property type="entry name" value="Cytochrome P450"/>
    <property type="match status" value="1"/>
</dbReference>
<protein>
    <submittedName>
        <fullName evidence="10">DgyrCDS811</fullName>
    </submittedName>
</protein>
<dbReference type="GO" id="GO:0020037">
    <property type="term" value="F:heme binding"/>
    <property type="evidence" value="ECO:0007669"/>
    <property type="project" value="InterPro"/>
</dbReference>
<dbReference type="SUPFAM" id="SSF48264">
    <property type="entry name" value="Cytochrome P450"/>
    <property type="match status" value="1"/>
</dbReference>
<evidence type="ECO:0000313" key="11">
    <source>
        <dbReference type="Proteomes" id="UP000549394"/>
    </source>
</evidence>
<dbReference type="InterPro" id="IPR036396">
    <property type="entry name" value="Cyt_P450_sf"/>
</dbReference>
<evidence type="ECO:0000256" key="8">
    <source>
        <dbReference type="RuleBase" id="RU000461"/>
    </source>
</evidence>
<comment type="caution">
    <text evidence="10">The sequence shown here is derived from an EMBL/GenBank/DDBJ whole genome shotgun (WGS) entry which is preliminary data.</text>
</comment>
<evidence type="ECO:0000256" key="2">
    <source>
        <dbReference type="ARBA" id="ARBA00022617"/>
    </source>
</evidence>
<dbReference type="InterPro" id="IPR002401">
    <property type="entry name" value="Cyt_P450_E_grp-I"/>
</dbReference>
<reference evidence="10 11" key="1">
    <citation type="submission" date="2020-08" db="EMBL/GenBank/DDBJ databases">
        <authorList>
            <person name="Hejnol A."/>
        </authorList>
    </citation>
    <scope>NUCLEOTIDE SEQUENCE [LARGE SCALE GENOMIC DNA]</scope>
</reference>
<dbReference type="AlphaFoldDB" id="A0A7I8V8H9"/>
<keyword evidence="9" id="KW-0472">Membrane</keyword>
<sequence>MYSFLSALLTPYTAISITFLIILKEFYFSRRTNAPKCPKLAFPIVGHAPYVQFKRFHRQLTEWGNNFKKTGIYQINIFGETSVVVSSYEAIKEVLITKSDELGGRAKLLRTSLTTRGGKDVAFDNFGHRFIQKKKLLMKSIKVHDQKNIELEQVTLDVLEDYSRRVLDKNEIIDFHEFSINLMFDIIMAILVGHRVNIHDQRLQELKESYATINKCFLNQKLAIYDLFPWLTYFYQSKEYKEMKQAIKNRDANLSSFLKEVREEQLGNILGEQGLYDKFLQEQRKQERDNKLDDDECFMLAMETILAGYTTSSVSIMMIFALLMKHPRVLNKLINEIETTMGFNEPINYLKKNNMPYLEATIWESLRFIRHVNPIPHSAMIDSTIQGYFIKKGTQIIINTRDLHHNEELWGDPSNFRPERFFREDGTLMAPDEGCRKYLFVFGGGRRVCPGKGLAQQRMFITIIYLLQRYKFEYVKDLNDENYIYNSNEWDFDIVLHPDQFFVKVSRR</sequence>
<evidence type="ECO:0000313" key="10">
    <source>
        <dbReference type="EMBL" id="CAD5111505.1"/>
    </source>
</evidence>
<dbReference type="GO" id="GO:0004497">
    <property type="term" value="F:monooxygenase activity"/>
    <property type="evidence" value="ECO:0007669"/>
    <property type="project" value="UniProtKB-KW"/>
</dbReference>
<evidence type="ECO:0000256" key="4">
    <source>
        <dbReference type="ARBA" id="ARBA00023002"/>
    </source>
</evidence>
<proteinExistence type="inferred from homology"/>
<accession>A0A7I8V8H9</accession>
<organism evidence="10 11">
    <name type="scientific">Dimorphilus gyrociliatus</name>
    <dbReference type="NCBI Taxonomy" id="2664684"/>
    <lineage>
        <taxon>Eukaryota</taxon>
        <taxon>Metazoa</taxon>
        <taxon>Spiralia</taxon>
        <taxon>Lophotrochozoa</taxon>
        <taxon>Annelida</taxon>
        <taxon>Polychaeta</taxon>
        <taxon>Polychaeta incertae sedis</taxon>
        <taxon>Dinophilidae</taxon>
        <taxon>Dimorphilus</taxon>
    </lineage>
</organism>
<gene>
    <name evidence="10" type="ORF">DGYR_LOCUS794</name>
</gene>
<dbReference type="PANTHER" id="PTHR24289:SF1">
    <property type="entry name" value="STEROID 17-ALPHA-HYDROXYLASE_17,20 LYASE"/>
    <property type="match status" value="1"/>
</dbReference>
<feature type="binding site" description="axial binding residue" evidence="7">
    <location>
        <position position="449"/>
    </location>
    <ligand>
        <name>heme</name>
        <dbReference type="ChEBI" id="CHEBI:30413"/>
    </ligand>
    <ligandPart>
        <name>Fe</name>
        <dbReference type="ChEBI" id="CHEBI:18248"/>
    </ligandPart>
</feature>
<keyword evidence="2 7" id="KW-0349">Heme</keyword>
<evidence type="ECO:0000256" key="7">
    <source>
        <dbReference type="PIRSR" id="PIRSR602401-1"/>
    </source>
</evidence>
<evidence type="ECO:0000256" key="9">
    <source>
        <dbReference type="SAM" id="Phobius"/>
    </source>
</evidence>
<dbReference type="Pfam" id="PF00067">
    <property type="entry name" value="p450"/>
    <property type="match status" value="1"/>
</dbReference>
<dbReference type="PRINTS" id="PR00463">
    <property type="entry name" value="EP450I"/>
</dbReference>
<feature type="transmembrane region" description="Helical" evidence="9">
    <location>
        <begin position="298"/>
        <end position="323"/>
    </location>
</feature>
<name>A0A7I8V8H9_9ANNE</name>
<dbReference type="Proteomes" id="UP000549394">
    <property type="component" value="Unassembled WGS sequence"/>
</dbReference>
<dbReference type="OrthoDB" id="1470350at2759"/>
<dbReference type="InterPro" id="IPR017972">
    <property type="entry name" value="Cyt_P450_CS"/>
</dbReference>
<dbReference type="GO" id="GO:0005506">
    <property type="term" value="F:iron ion binding"/>
    <property type="evidence" value="ECO:0007669"/>
    <property type="project" value="InterPro"/>
</dbReference>
<keyword evidence="3 7" id="KW-0479">Metal-binding</keyword>
<evidence type="ECO:0000256" key="3">
    <source>
        <dbReference type="ARBA" id="ARBA00022723"/>
    </source>
</evidence>
<keyword evidence="9" id="KW-1133">Transmembrane helix</keyword>
<evidence type="ECO:0000256" key="1">
    <source>
        <dbReference type="ARBA" id="ARBA00010617"/>
    </source>
</evidence>
<dbReference type="PANTHER" id="PTHR24289">
    <property type="entry name" value="STEROID 17-ALPHA-HYDROXYLASE/17,20 LYASE"/>
    <property type="match status" value="1"/>
</dbReference>
<keyword evidence="11" id="KW-1185">Reference proteome</keyword>
<keyword evidence="9" id="KW-0812">Transmembrane</keyword>
<comment type="cofactor">
    <cofactor evidence="7">
        <name>heme</name>
        <dbReference type="ChEBI" id="CHEBI:30413"/>
    </cofactor>
</comment>
<evidence type="ECO:0000256" key="5">
    <source>
        <dbReference type="ARBA" id="ARBA00023004"/>
    </source>
</evidence>
<keyword evidence="5 7" id="KW-0408">Iron</keyword>
<evidence type="ECO:0000256" key="6">
    <source>
        <dbReference type="ARBA" id="ARBA00023033"/>
    </source>
</evidence>
<keyword evidence="6 8" id="KW-0503">Monooxygenase</keyword>
<dbReference type="EMBL" id="CAJFCJ010000001">
    <property type="protein sequence ID" value="CAD5111505.1"/>
    <property type="molecule type" value="Genomic_DNA"/>
</dbReference>
<dbReference type="GO" id="GO:0016705">
    <property type="term" value="F:oxidoreductase activity, acting on paired donors, with incorporation or reduction of molecular oxygen"/>
    <property type="evidence" value="ECO:0007669"/>
    <property type="project" value="InterPro"/>
</dbReference>
<comment type="similarity">
    <text evidence="1 8">Belongs to the cytochrome P450 family.</text>
</comment>